<evidence type="ECO:0000256" key="8">
    <source>
        <dbReference type="SAM" id="Phobius"/>
    </source>
</evidence>
<evidence type="ECO:0000256" key="1">
    <source>
        <dbReference type="ARBA" id="ARBA00004651"/>
    </source>
</evidence>
<dbReference type="Gene3D" id="2.30.30.60">
    <property type="match status" value="1"/>
</dbReference>
<feature type="transmembrane region" description="Helical" evidence="8">
    <location>
        <begin position="123"/>
        <end position="143"/>
    </location>
</feature>
<dbReference type="PANTHER" id="PTHR30221">
    <property type="entry name" value="SMALL-CONDUCTANCE MECHANOSENSITIVE CHANNEL"/>
    <property type="match status" value="1"/>
</dbReference>
<protein>
    <submittedName>
        <fullName evidence="11">Small-conductance mechanosensitive channel</fullName>
    </submittedName>
</protein>
<dbReference type="SUPFAM" id="SSF82861">
    <property type="entry name" value="Mechanosensitive channel protein MscS (YggB), transmembrane region"/>
    <property type="match status" value="1"/>
</dbReference>
<dbReference type="InterPro" id="IPR011014">
    <property type="entry name" value="MscS_channel_TM-2"/>
</dbReference>
<dbReference type="Proteomes" id="UP000199076">
    <property type="component" value="Unassembled WGS sequence"/>
</dbReference>
<evidence type="ECO:0000256" key="4">
    <source>
        <dbReference type="ARBA" id="ARBA00022692"/>
    </source>
</evidence>
<sequence length="405" mass="44132">MPAYLPLVAQFGSVLGRLSSTEERLLASVVLALAAIALAALAVPFLLRQCRRLVAQRYLGGAIDDFVGQVNDRFPVTTPVVLLLRSLQVGICLVTGGTLLVIWNQQWLVTQAYTLVQFSVGDVLAWVFTGLLVVGAYVGMGLLEDAVAAFSREADRMTAHQEQIVTRVGQIGLLVVVAFVLLGFWGVDLGGLLVGAGFLGIVVGLAARQTLGSLIAGFVLMFSRPFEIGDWVEVGDEAGVVTDITIINTRLENFDGEFVVIPNDRVADRAITNRSQKGRLRLRVDVGIEYEADPATAAEVATEAIETVDQVEETPRPHVFPRDFGDSAVVLEMRFWIEHPTPPKRWRAQARVVERVKTAFDREGITIPYPQRELSGRAETGGFRVDDGRSETVRPDGAECDDSTD</sequence>
<dbReference type="Pfam" id="PF00924">
    <property type="entry name" value="MS_channel_2nd"/>
    <property type="match status" value="1"/>
</dbReference>
<dbReference type="SUPFAM" id="SSF50182">
    <property type="entry name" value="Sm-like ribonucleoproteins"/>
    <property type="match status" value="1"/>
</dbReference>
<evidence type="ECO:0000313" key="12">
    <source>
        <dbReference type="Proteomes" id="UP000199076"/>
    </source>
</evidence>
<evidence type="ECO:0000259" key="9">
    <source>
        <dbReference type="Pfam" id="PF00924"/>
    </source>
</evidence>
<feature type="transmembrane region" description="Helical" evidence="8">
    <location>
        <begin position="25"/>
        <end position="47"/>
    </location>
</feature>
<evidence type="ECO:0000256" key="7">
    <source>
        <dbReference type="SAM" id="MobiDB-lite"/>
    </source>
</evidence>
<dbReference type="InterPro" id="IPR023408">
    <property type="entry name" value="MscS_beta-dom_sf"/>
</dbReference>
<evidence type="ECO:0000313" key="11">
    <source>
        <dbReference type="EMBL" id="SDF58593.1"/>
    </source>
</evidence>
<feature type="domain" description="Mechanosensitive ion channel MscS C-terminal" evidence="10">
    <location>
        <begin position="283"/>
        <end position="367"/>
    </location>
</feature>
<feature type="transmembrane region" description="Helical" evidence="8">
    <location>
        <begin position="164"/>
        <end position="187"/>
    </location>
</feature>
<feature type="compositionally biased region" description="Basic and acidic residues" evidence="7">
    <location>
        <begin position="384"/>
        <end position="397"/>
    </location>
</feature>
<accession>A0A1G7MA12</accession>
<feature type="transmembrane region" description="Helical" evidence="8">
    <location>
        <begin position="193"/>
        <end position="222"/>
    </location>
</feature>
<keyword evidence="6 8" id="KW-0472">Membrane</keyword>
<proteinExistence type="inferred from homology"/>
<dbReference type="InterPro" id="IPR049278">
    <property type="entry name" value="MS_channel_C"/>
</dbReference>
<organism evidence="11 12">
    <name type="scientific">Halorientalis regularis</name>
    <dbReference type="NCBI Taxonomy" id="660518"/>
    <lineage>
        <taxon>Archaea</taxon>
        <taxon>Methanobacteriati</taxon>
        <taxon>Methanobacteriota</taxon>
        <taxon>Stenosarchaea group</taxon>
        <taxon>Halobacteria</taxon>
        <taxon>Halobacteriales</taxon>
        <taxon>Haloarculaceae</taxon>
        <taxon>Halorientalis</taxon>
    </lineage>
</organism>
<dbReference type="GO" id="GO:0005886">
    <property type="term" value="C:plasma membrane"/>
    <property type="evidence" value="ECO:0007669"/>
    <property type="project" value="UniProtKB-SubCell"/>
</dbReference>
<evidence type="ECO:0000256" key="5">
    <source>
        <dbReference type="ARBA" id="ARBA00022989"/>
    </source>
</evidence>
<dbReference type="InterPro" id="IPR006685">
    <property type="entry name" value="MscS_channel_2nd"/>
</dbReference>
<dbReference type="SUPFAM" id="SSF82689">
    <property type="entry name" value="Mechanosensitive channel protein MscS (YggB), C-terminal domain"/>
    <property type="match status" value="1"/>
</dbReference>
<dbReference type="InterPro" id="IPR010920">
    <property type="entry name" value="LSM_dom_sf"/>
</dbReference>
<dbReference type="GO" id="GO:0008381">
    <property type="term" value="F:mechanosensitive monoatomic ion channel activity"/>
    <property type="evidence" value="ECO:0007669"/>
    <property type="project" value="InterPro"/>
</dbReference>
<dbReference type="Gene3D" id="3.30.70.100">
    <property type="match status" value="1"/>
</dbReference>
<evidence type="ECO:0000259" key="10">
    <source>
        <dbReference type="Pfam" id="PF21082"/>
    </source>
</evidence>
<evidence type="ECO:0000256" key="2">
    <source>
        <dbReference type="ARBA" id="ARBA00008017"/>
    </source>
</evidence>
<keyword evidence="5 8" id="KW-1133">Transmembrane helix</keyword>
<dbReference type="STRING" id="660518.SAMN05216218_107190"/>
<dbReference type="EMBL" id="FNBK01000007">
    <property type="protein sequence ID" value="SDF58593.1"/>
    <property type="molecule type" value="Genomic_DNA"/>
</dbReference>
<comment type="similarity">
    <text evidence="2">Belongs to the MscS (TC 1.A.23) family.</text>
</comment>
<evidence type="ECO:0000256" key="6">
    <source>
        <dbReference type="ARBA" id="ARBA00023136"/>
    </source>
</evidence>
<dbReference type="Pfam" id="PF21082">
    <property type="entry name" value="MS_channel_3rd"/>
    <property type="match status" value="1"/>
</dbReference>
<gene>
    <name evidence="11" type="ORF">SAMN05216218_107190</name>
</gene>
<keyword evidence="4 8" id="KW-0812">Transmembrane</keyword>
<keyword evidence="12" id="KW-1185">Reference proteome</keyword>
<dbReference type="RefSeq" id="WP_245681172.1">
    <property type="nucleotide sequence ID" value="NZ_FNBK01000007.1"/>
</dbReference>
<dbReference type="PANTHER" id="PTHR30221:SF20">
    <property type="entry name" value="SMALL-CONDUCTANCE MECHANOSENSITIVE CHANNEL"/>
    <property type="match status" value="1"/>
</dbReference>
<dbReference type="InterPro" id="IPR045275">
    <property type="entry name" value="MscS_archaea/bacteria_type"/>
</dbReference>
<keyword evidence="3" id="KW-1003">Cell membrane</keyword>
<comment type="subcellular location">
    <subcellularLocation>
        <location evidence="1">Cell membrane</location>
        <topology evidence="1">Multi-pass membrane protein</topology>
    </subcellularLocation>
</comment>
<dbReference type="Gene3D" id="1.10.287.1260">
    <property type="match status" value="1"/>
</dbReference>
<dbReference type="AlphaFoldDB" id="A0A1G7MA12"/>
<feature type="transmembrane region" description="Helical" evidence="8">
    <location>
        <begin position="82"/>
        <end position="103"/>
    </location>
</feature>
<name>A0A1G7MA12_9EURY</name>
<reference evidence="12" key="1">
    <citation type="submission" date="2016-10" db="EMBL/GenBank/DDBJ databases">
        <authorList>
            <person name="Varghese N."/>
            <person name="Submissions S."/>
        </authorList>
    </citation>
    <scope>NUCLEOTIDE SEQUENCE [LARGE SCALE GENOMIC DNA]</scope>
    <source>
        <strain evidence="12">IBRC-M 10760</strain>
    </source>
</reference>
<dbReference type="InterPro" id="IPR011066">
    <property type="entry name" value="MscS_channel_C_sf"/>
</dbReference>
<evidence type="ECO:0000256" key="3">
    <source>
        <dbReference type="ARBA" id="ARBA00022475"/>
    </source>
</evidence>
<feature type="region of interest" description="Disordered" evidence="7">
    <location>
        <begin position="370"/>
        <end position="405"/>
    </location>
</feature>
<feature type="domain" description="Mechanosensitive ion channel MscS" evidence="9">
    <location>
        <begin position="211"/>
        <end position="275"/>
    </location>
</feature>